<dbReference type="STRING" id="139420.A0A371CLI6"/>
<dbReference type="Gene3D" id="2.60.40.640">
    <property type="match status" value="1"/>
</dbReference>
<dbReference type="InterPro" id="IPR014752">
    <property type="entry name" value="Arrestin-like_C"/>
</dbReference>
<evidence type="ECO:0000313" key="2">
    <source>
        <dbReference type="Proteomes" id="UP000256964"/>
    </source>
</evidence>
<evidence type="ECO:0000313" key="1">
    <source>
        <dbReference type="EMBL" id="RDX41140.1"/>
    </source>
</evidence>
<dbReference type="Proteomes" id="UP000256964">
    <property type="component" value="Unassembled WGS sequence"/>
</dbReference>
<sequence>MSSSSPAIEVVLPPLTYCTGSYVEGEVHLNFRNLQQDKFENIWVTLKGRVQAYVDEEERKSITLVDLGRVLWTHGAEYPPPDSDVLRLFFRFRLPNDIPPSFYHHTIRSGGTCAVLYSLTTVGVRPGWSGIRKIHNPLVVLPRIDLGLLRALSSVGLQWRTVNEEKKVWKGLRGNEGSVRVELSLPDIAMLPLFTLIPYKIEVTTNTAPATRRSRNDPVNTQIYPSPPTSAAEMSLELLRRTNVYVERRDTTLKSTAACFLGPGVRAPEHVTVDVVEKEWVVTQAADARTKTKEKGVWVQSTHFSSRFVLDVPPTFSLGDPGRLQVGCEYRMKLCVPFEGLGNDVKVEMPVTAVSGVDTFIRHKRHRAIQREWDPPEGLSLRSRFPQGATAIMSEREVVLSPEYWEVHTDAEWRDFGKSIQAPGTATFTPA</sequence>
<proteinExistence type="predicted"/>
<dbReference type="SUPFAM" id="SSF81296">
    <property type="entry name" value="E set domains"/>
    <property type="match status" value="1"/>
</dbReference>
<dbReference type="InterPro" id="IPR014756">
    <property type="entry name" value="Ig_E-set"/>
</dbReference>
<gene>
    <name evidence="1" type="ORF">OH76DRAFT_1489719</name>
</gene>
<evidence type="ECO:0008006" key="3">
    <source>
        <dbReference type="Google" id="ProtNLM"/>
    </source>
</evidence>
<protein>
    <recommendedName>
        <fullName evidence="3">Arrestin-like N-terminal domain-containing protein</fullName>
    </recommendedName>
</protein>
<dbReference type="AlphaFoldDB" id="A0A371CLI6"/>
<dbReference type="EMBL" id="KZ857522">
    <property type="protein sequence ID" value="RDX41140.1"/>
    <property type="molecule type" value="Genomic_DNA"/>
</dbReference>
<organism evidence="1 2">
    <name type="scientific">Lentinus brumalis</name>
    <dbReference type="NCBI Taxonomy" id="2498619"/>
    <lineage>
        <taxon>Eukaryota</taxon>
        <taxon>Fungi</taxon>
        <taxon>Dikarya</taxon>
        <taxon>Basidiomycota</taxon>
        <taxon>Agaricomycotina</taxon>
        <taxon>Agaricomycetes</taxon>
        <taxon>Polyporales</taxon>
        <taxon>Polyporaceae</taxon>
        <taxon>Lentinus</taxon>
    </lineage>
</organism>
<keyword evidence="2" id="KW-1185">Reference proteome</keyword>
<dbReference type="OrthoDB" id="2742096at2759"/>
<accession>A0A371CLI6</accession>
<name>A0A371CLI6_9APHY</name>
<reference evidence="1 2" key="1">
    <citation type="journal article" date="2018" name="Biotechnol. Biofuels">
        <title>Integrative visual omics of the white-rot fungus Polyporus brumalis exposes the biotechnological potential of its oxidative enzymes for delignifying raw plant biomass.</title>
        <authorList>
            <person name="Miyauchi S."/>
            <person name="Rancon A."/>
            <person name="Drula E."/>
            <person name="Hage H."/>
            <person name="Chaduli D."/>
            <person name="Favel A."/>
            <person name="Grisel S."/>
            <person name="Henrissat B."/>
            <person name="Herpoel-Gimbert I."/>
            <person name="Ruiz-Duenas F.J."/>
            <person name="Chevret D."/>
            <person name="Hainaut M."/>
            <person name="Lin J."/>
            <person name="Wang M."/>
            <person name="Pangilinan J."/>
            <person name="Lipzen A."/>
            <person name="Lesage-Meessen L."/>
            <person name="Navarro D."/>
            <person name="Riley R."/>
            <person name="Grigoriev I.V."/>
            <person name="Zhou S."/>
            <person name="Raouche S."/>
            <person name="Rosso M.N."/>
        </authorList>
    </citation>
    <scope>NUCLEOTIDE SEQUENCE [LARGE SCALE GENOMIC DNA]</scope>
    <source>
        <strain evidence="1 2">BRFM 1820</strain>
    </source>
</reference>